<gene>
    <name evidence="6" type="ORF">Q7A36_11380</name>
</gene>
<comment type="pathway">
    <text evidence="1">Lipid metabolism.</text>
</comment>
<sequence length="247" mass="26846">MTWLRSLLFNLAFWGTTIGMGLLHLPLLLAPRRWLVPSMRLYARIIVWLLRAICGIRLRVEGRENLPTSGPALVAAKHQSAFDTFVWFALLPDAVYVLKRELLFLPVWGWYCWKSRQIAVDRAAGASALRHLVKAGKAAAAEGRQIVIFPEGTRVAPGQRGTIQPGVAALAAATGLPVVPVATDSGLCWGRRAFRKRPGVITITVRPAIPAGTPRAALVRVLETAIEPVSPHPQVALPVDKPVESAA</sequence>
<dbReference type="CDD" id="cd07989">
    <property type="entry name" value="LPLAT_AGPAT-like"/>
    <property type="match status" value="1"/>
</dbReference>
<keyword evidence="4" id="KW-0472">Membrane</keyword>
<evidence type="ECO:0000259" key="5">
    <source>
        <dbReference type="SMART" id="SM00563"/>
    </source>
</evidence>
<evidence type="ECO:0000313" key="6">
    <source>
        <dbReference type="EMBL" id="MDO9708944.1"/>
    </source>
</evidence>
<organism evidence="6 7">
    <name type="scientific">Paracraurococcus lichenis</name>
    <dbReference type="NCBI Taxonomy" id="3064888"/>
    <lineage>
        <taxon>Bacteria</taxon>
        <taxon>Pseudomonadati</taxon>
        <taxon>Pseudomonadota</taxon>
        <taxon>Alphaproteobacteria</taxon>
        <taxon>Acetobacterales</taxon>
        <taxon>Roseomonadaceae</taxon>
        <taxon>Paracraurococcus</taxon>
    </lineage>
</organism>
<name>A0ABT9DYH2_9PROT</name>
<keyword evidence="2" id="KW-0808">Transferase</keyword>
<feature type="domain" description="Phospholipid/glycerol acyltransferase" evidence="5">
    <location>
        <begin position="72"/>
        <end position="186"/>
    </location>
</feature>
<evidence type="ECO:0000256" key="1">
    <source>
        <dbReference type="ARBA" id="ARBA00005189"/>
    </source>
</evidence>
<accession>A0ABT9DYH2</accession>
<keyword evidence="3 6" id="KW-0012">Acyltransferase</keyword>
<dbReference type="Pfam" id="PF01553">
    <property type="entry name" value="Acyltransferase"/>
    <property type="match status" value="1"/>
</dbReference>
<evidence type="ECO:0000313" key="7">
    <source>
        <dbReference type="Proteomes" id="UP001243009"/>
    </source>
</evidence>
<evidence type="ECO:0000256" key="3">
    <source>
        <dbReference type="ARBA" id="ARBA00023315"/>
    </source>
</evidence>
<dbReference type="RefSeq" id="WP_305103810.1">
    <property type="nucleotide sequence ID" value="NZ_JAUTWS010000009.1"/>
</dbReference>
<dbReference type="SMART" id="SM00563">
    <property type="entry name" value="PlsC"/>
    <property type="match status" value="1"/>
</dbReference>
<evidence type="ECO:0000256" key="4">
    <source>
        <dbReference type="SAM" id="Phobius"/>
    </source>
</evidence>
<keyword evidence="4" id="KW-0812">Transmembrane</keyword>
<dbReference type="Proteomes" id="UP001243009">
    <property type="component" value="Unassembled WGS sequence"/>
</dbReference>
<protein>
    <submittedName>
        <fullName evidence="6">Lysophospholipid acyltransferase family protein</fullName>
    </submittedName>
</protein>
<dbReference type="PANTHER" id="PTHR10434">
    <property type="entry name" value="1-ACYL-SN-GLYCEROL-3-PHOSPHATE ACYLTRANSFERASE"/>
    <property type="match status" value="1"/>
</dbReference>
<comment type="caution">
    <text evidence="6">The sequence shown here is derived from an EMBL/GenBank/DDBJ whole genome shotgun (WGS) entry which is preliminary data.</text>
</comment>
<keyword evidence="4" id="KW-1133">Transmembrane helix</keyword>
<dbReference type="GO" id="GO:0016746">
    <property type="term" value="F:acyltransferase activity"/>
    <property type="evidence" value="ECO:0007669"/>
    <property type="project" value="UniProtKB-KW"/>
</dbReference>
<feature type="transmembrane region" description="Helical" evidence="4">
    <location>
        <begin position="6"/>
        <end position="29"/>
    </location>
</feature>
<dbReference type="EMBL" id="JAUTWS010000009">
    <property type="protein sequence ID" value="MDO9708944.1"/>
    <property type="molecule type" value="Genomic_DNA"/>
</dbReference>
<keyword evidence="7" id="KW-1185">Reference proteome</keyword>
<evidence type="ECO:0000256" key="2">
    <source>
        <dbReference type="ARBA" id="ARBA00022679"/>
    </source>
</evidence>
<dbReference type="SUPFAM" id="SSF69593">
    <property type="entry name" value="Glycerol-3-phosphate (1)-acyltransferase"/>
    <property type="match status" value="1"/>
</dbReference>
<proteinExistence type="predicted"/>
<reference evidence="6 7" key="1">
    <citation type="submission" date="2023-08" db="EMBL/GenBank/DDBJ databases">
        <title>The draft genome sequence of Paracraurococcus sp. LOR1-02.</title>
        <authorList>
            <person name="Kingkaew E."/>
            <person name="Tanasupawat S."/>
        </authorList>
    </citation>
    <scope>NUCLEOTIDE SEQUENCE [LARGE SCALE GENOMIC DNA]</scope>
    <source>
        <strain evidence="6 7">LOR1-02</strain>
    </source>
</reference>
<dbReference type="InterPro" id="IPR002123">
    <property type="entry name" value="Plipid/glycerol_acylTrfase"/>
</dbReference>
<dbReference type="PANTHER" id="PTHR10434:SF40">
    <property type="entry name" value="1-ACYL-SN-GLYCEROL-3-PHOSPHATE ACYLTRANSFERASE"/>
    <property type="match status" value="1"/>
</dbReference>